<keyword evidence="3 9" id="KW-0158">Chromosome</keyword>
<keyword evidence="9" id="KW-0995">Kinetochore</keyword>
<comment type="subunit">
    <text evidence="9">Component of the NDC80 complex.</text>
</comment>
<comment type="function">
    <text evidence="9">Acts as a component of the essential kinetochore-associated NDC80 complex, which is required for chromosome segregation and spindle checkpoint activity.</text>
</comment>
<dbReference type="InterPro" id="IPR045143">
    <property type="entry name" value="Spc25"/>
</dbReference>
<evidence type="ECO:0000259" key="11">
    <source>
        <dbReference type="Pfam" id="PF08234"/>
    </source>
</evidence>
<dbReference type="PANTHER" id="PTHR14281">
    <property type="entry name" value="KINETOCHORE PROTEIN SPC25-RELATED"/>
    <property type="match status" value="1"/>
</dbReference>
<organism evidence="12">
    <name type="scientific">Odontella aurita</name>
    <dbReference type="NCBI Taxonomy" id="265563"/>
    <lineage>
        <taxon>Eukaryota</taxon>
        <taxon>Sar</taxon>
        <taxon>Stramenopiles</taxon>
        <taxon>Ochrophyta</taxon>
        <taxon>Bacillariophyta</taxon>
        <taxon>Mediophyceae</taxon>
        <taxon>Biddulphiophycidae</taxon>
        <taxon>Eupodiscales</taxon>
        <taxon>Odontellaceae</taxon>
        <taxon>Odontella</taxon>
    </lineage>
</organism>
<evidence type="ECO:0000256" key="1">
    <source>
        <dbReference type="ARBA" id="ARBA00004584"/>
    </source>
</evidence>
<protein>
    <recommendedName>
        <fullName evidence="9">Kinetochore protein SPC25</fullName>
    </recommendedName>
</protein>
<feature type="compositionally biased region" description="Basic and acidic residues" evidence="10">
    <location>
        <begin position="150"/>
        <end position="168"/>
    </location>
</feature>
<feature type="region of interest" description="Disordered" evidence="10">
    <location>
        <begin position="72"/>
        <end position="97"/>
    </location>
</feature>
<dbReference type="GO" id="GO:0031262">
    <property type="term" value="C:Ndc80 complex"/>
    <property type="evidence" value="ECO:0007669"/>
    <property type="project" value="InterPro"/>
</dbReference>
<dbReference type="Gene3D" id="3.30.457.50">
    <property type="entry name" value="Chromosome segregation protein Spc25"/>
    <property type="match status" value="1"/>
</dbReference>
<accession>A0A7S4J5I5</accession>
<reference evidence="12" key="1">
    <citation type="submission" date="2021-01" db="EMBL/GenBank/DDBJ databases">
        <authorList>
            <person name="Corre E."/>
            <person name="Pelletier E."/>
            <person name="Niang G."/>
            <person name="Scheremetjew M."/>
            <person name="Finn R."/>
            <person name="Kale V."/>
            <person name="Holt S."/>
            <person name="Cochrane G."/>
            <person name="Meng A."/>
            <person name="Brown T."/>
            <person name="Cohen L."/>
        </authorList>
    </citation>
    <scope>NUCLEOTIDE SEQUENCE</scope>
    <source>
        <strain evidence="12">Isolate 1302-5</strain>
    </source>
</reference>
<name>A0A7S4J5I5_9STRA</name>
<comment type="similarity">
    <text evidence="2 9">Belongs to the SPC25 family.</text>
</comment>
<evidence type="ECO:0000313" key="12">
    <source>
        <dbReference type="EMBL" id="CAE2252124.1"/>
    </source>
</evidence>
<keyword evidence="5 9" id="KW-0498">Mitosis</keyword>
<gene>
    <name evidence="12" type="ORF">OAUR00152_LOCUS21872</name>
</gene>
<evidence type="ECO:0000256" key="7">
    <source>
        <dbReference type="ARBA" id="ARBA00023306"/>
    </source>
</evidence>
<dbReference type="CDD" id="cd23784">
    <property type="entry name" value="RWD_Spc25"/>
    <property type="match status" value="1"/>
</dbReference>
<dbReference type="InterPro" id="IPR013255">
    <property type="entry name" value="Spc25_C"/>
</dbReference>
<feature type="compositionally biased region" description="Low complexity" evidence="10">
    <location>
        <begin position="22"/>
        <end position="38"/>
    </location>
</feature>
<evidence type="ECO:0000256" key="3">
    <source>
        <dbReference type="ARBA" id="ARBA00022454"/>
    </source>
</evidence>
<proteinExistence type="inferred from homology"/>
<keyword evidence="9" id="KW-0539">Nucleus</keyword>
<evidence type="ECO:0000256" key="8">
    <source>
        <dbReference type="ARBA" id="ARBA00023328"/>
    </source>
</evidence>
<keyword evidence="7 9" id="KW-0131">Cell cycle</keyword>
<dbReference type="GO" id="GO:0005634">
    <property type="term" value="C:nucleus"/>
    <property type="evidence" value="ECO:0007669"/>
    <property type="project" value="UniProtKB-SubCell"/>
</dbReference>
<keyword evidence="6" id="KW-0175">Coiled coil</keyword>
<dbReference type="AlphaFoldDB" id="A0A7S4J5I5"/>
<sequence length="286" mass="32734">MAPLDSEDSTPSRARSPAFPDTTLSSSPPSFSKSHSTPCADSDHNVDYEPGFTSSLLARMSDSRTRFDDWVAKQRSRADAAREANETAARHEREEQDALRENLRRIRRQIGEIEDEEHEGGGGENVAERKEELLRQQAKVERSIANLHMGRRERQRELEDASREESVQKIRAEEVRSRKQQVSELKEQTVEDLTVGALKYRALGLTFTRSAERNSLRFSFVQIDREEPSRKFEFTLCVNGEEEWDVEECDPPLRAGSIMRLVDELNGEGDIGMFVRGMRKEFKAMV</sequence>
<dbReference type="Pfam" id="PF08234">
    <property type="entry name" value="Spindle_Spc25"/>
    <property type="match status" value="1"/>
</dbReference>
<evidence type="ECO:0000256" key="10">
    <source>
        <dbReference type="SAM" id="MobiDB-lite"/>
    </source>
</evidence>
<feature type="domain" description="Chromosome segregation protein Spc25 C-terminal" evidence="11">
    <location>
        <begin position="212"/>
        <end position="283"/>
    </location>
</feature>
<evidence type="ECO:0000256" key="4">
    <source>
        <dbReference type="ARBA" id="ARBA00022618"/>
    </source>
</evidence>
<keyword evidence="8 9" id="KW-0137">Centromere</keyword>
<evidence type="ECO:0000256" key="9">
    <source>
        <dbReference type="RuleBase" id="RU367150"/>
    </source>
</evidence>
<feature type="region of interest" description="Disordered" evidence="10">
    <location>
        <begin position="144"/>
        <end position="168"/>
    </location>
</feature>
<evidence type="ECO:0000256" key="2">
    <source>
        <dbReference type="ARBA" id="ARBA00006379"/>
    </source>
</evidence>
<dbReference type="PANTHER" id="PTHR14281:SF0">
    <property type="entry name" value="KINETOCHORE PROTEIN SPC25"/>
    <property type="match status" value="1"/>
</dbReference>
<dbReference type="GO" id="GO:0007059">
    <property type="term" value="P:chromosome segregation"/>
    <property type="evidence" value="ECO:0007669"/>
    <property type="project" value="InterPro"/>
</dbReference>
<comment type="subcellular location">
    <subcellularLocation>
        <location evidence="1">Chromosome</location>
        <location evidence="1">Centromere</location>
    </subcellularLocation>
    <subcellularLocation>
        <location evidence="9">Nucleus</location>
    </subcellularLocation>
    <subcellularLocation>
        <location evidence="9">Chromosome</location>
        <location evidence="9">Centromere</location>
        <location evidence="9">Kinetochore</location>
    </subcellularLocation>
</comment>
<evidence type="ECO:0000256" key="6">
    <source>
        <dbReference type="ARBA" id="ARBA00023054"/>
    </source>
</evidence>
<dbReference type="GO" id="GO:0051301">
    <property type="term" value="P:cell division"/>
    <property type="evidence" value="ECO:0007669"/>
    <property type="project" value="UniProtKB-UniRule"/>
</dbReference>
<keyword evidence="4 9" id="KW-0132">Cell division</keyword>
<dbReference type="EMBL" id="HBKQ01032054">
    <property type="protein sequence ID" value="CAE2252124.1"/>
    <property type="molecule type" value="Transcribed_RNA"/>
</dbReference>
<evidence type="ECO:0000256" key="5">
    <source>
        <dbReference type="ARBA" id="ARBA00022776"/>
    </source>
</evidence>
<feature type="region of interest" description="Disordered" evidence="10">
    <location>
        <begin position="1"/>
        <end position="50"/>
    </location>
</feature>